<feature type="transmembrane region" description="Helical" evidence="1">
    <location>
        <begin position="50"/>
        <end position="74"/>
    </location>
</feature>
<dbReference type="GO" id="GO:0016020">
    <property type="term" value="C:membrane"/>
    <property type="evidence" value="ECO:0007669"/>
    <property type="project" value="TreeGrafter"/>
</dbReference>
<dbReference type="PANTHER" id="PTHR12277">
    <property type="entry name" value="ALPHA/BETA HYDROLASE DOMAIN-CONTAINING PROTEIN"/>
    <property type="match status" value="1"/>
</dbReference>
<dbReference type="EMBL" id="HACM01002017">
    <property type="protein sequence ID" value="CRZ02459.1"/>
    <property type="molecule type" value="Transcribed_RNA"/>
</dbReference>
<dbReference type="InterPro" id="IPR000073">
    <property type="entry name" value="AB_hydrolase_1"/>
</dbReference>
<reference evidence="3" key="1">
    <citation type="submission" date="2015-04" db="EMBL/GenBank/DDBJ databases">
        <title>The genome sequence of the plant pathogenic Rhizarian Plasmodiophora brassicae reveals insights in its biotrophic life cycle and the origin of chitin synthesis.</title>
        <authorList>
            <person name="Schwelm A."/>
            <person name="Fogelqvist J."/>
            <person name="Knaust A."/>
            <person name="Julke S."/>
            <person name="Lilja T."/>
            <person name="Dhandapani V."/>
            <person name="Bonilla-Rosso G."/>
            <person name="Karlsson M."/>
            <person name="Shevchenko A."/>
            <person name="Choi S.R."/>
            <person name="Kim H.G."/>
            <person name="Park J.Y."/>
            <person name="Lim Y.P."/>
            <person name="Ludwig-Muller J."/>
            <person name="Dixelius C."/>
        </authorList>
    </citation>
    <scope>NUCLEOTIDE SEQUENCE</scope>
    <source>
        <tissue evidence="3">Potato root galls</tissue>
    </source>
</reference>
<name>A0A0H5R3B5_9EUKA</name>
<keyword evidence="1" id="KW-0812">Transmembrane</keyword>
<evidence type="ECO:0000256" key="1">
    <source>
        <dbReference type="SAM" id="Phobius"/>
    </source>
</evidence>
<sequence>RFMKTTISGRGDNIMSSVGMYLSCIPGSVWAGIICLSVHCLLYYTPLKDSALYTQAVVLIVLLIMGLITLLYLYQDSLLYQPLVMPQYARPADNPVGYRSPAEYQMPYEDVRLTTTDGLKLAAWMILQPNPTSSPTIIFFHANAQNMGFRLPIVHDMYRHLHCNIFMLSYRGYGDSQGTPSESGLVLDADAAIKYILHERSDIDPSRVIVLGRSLGGAVAIYASSRYGDQIRATIIENTFTSIPDMVDAVFPILRPLKPLILRIYWPSITRIATITHPIFFASGRQDELVPSCHMDTLYEEARSSRAKTMHHIVDGSHNDTWQRGGTAYISLIHQFIVQHCAKITA</sequence>
<keyword evidence="1" id="KW-1133">Transmembrane helix</keyword>
<dbReference type="SUPFAM" id="SSF53474">
    <property type="entry name" value="alpha/beta-Hydrolases"/>
    <property type="match status" value="1"/>
</dbReference>
<feature type="non-terminal residue" evidence="3">
    <location>
        <position position="1"/>
    </location>
</feature>
<evidence type="ECO:0000313" key="3">
    <source>
        <dbReference type="EMBL" id="CRZ02459.1"/>
    </source>
</evidence>
<proteinExistence type="predicted"/>
<evidence type="ECO:0000259" key="2">
    <source>
        <dbReference type="Pfam" id="PF00561"/>
    </source>
</evidence>
<accession>A0A0H5R3B5</accession>
<dbReference type="PANTHER" id="PTHR12277:SF81">
    <property type="entry name" value="PROTEIN ABHD13"/>
    <property type="match status" value="1"/>
</dbReference>
<dbReference type="GO" id="GO:0008474">
    <property type="term" value="F:palmitoyl-(protein) hydrolase activity"/>
    <property type="evidence" value="ECO:0007669"/>
    <property type="project" value="TreeGrafter"/>
</dbReference>
<feature type="transmembrane region" description="Helical" evidence="1">
    <location>
        <begin position="21"/>
        <end position="44"/>
    </location>
</feature>
<dbReference type="Gene3D" id="3.40.50.1820">
    <property type="entry name" value="alpha/beta hydrolase"/>
    <property type="match status" value="1"/>
</dbReference>
<keyword evidence="1" id="KW-0472">Membrane</keyword>
<protein>
    <recommendedName>
        <fullName evidence="2">AB hydrolase-1 domain-containing protein</fullName>
    </recommendedName>
</protein>
<organism evidence="3">
    <name type="scientific">Spongospora subterranea</name>
    <dbReference type="NCBI Taxonomy" id="70186"/>
    <lineage>
        <taxon>Eukaryota</taxon>
        <taxon>Sar</taxon>
        <taxon>Rhizaria</taxon>
        <taxon>Endomyxa</taxon>
        <taxon>Phytomyxea</taxon>
        <taxon>Plasmodiophorida</taxon>
        <taxon>Plasmodiophoridae</taxon>
        <taxon>Spongospora</taxon>
    </lineage>
</organism>
<dbReference type="InterPro" id="IPR029058">
    <property type="entry name" value="AB_hydrolase_fold"/>
</dbReference>
<feature type="domain" description="AB hydrolase-1" evidence="2">
    <location>
        <begin position="135"/>
        <end position="246"/>
    </location>
</feature>
<dbReference type="AlphaFoldDB" id="A0A0H5R3B5"/>
<dbReference type="Pfam" id="PF00561">
    <property type="entry name" value="Abhydrolase_1"/>
    <property type="match status" value="1"/>
</dbReference>